<evidence type="ECO:0000313" key="7">
    <source>
        <dbReference type="EMBL" id="KAK9125382.1"/>
    </source>
</evidence>
<proteinExistence type="predicted"/>
<dbReference type="SUPFAM" id="SSF103473">
    <property type="entry name" value="MFS general substrate transporter"/>
    <property type="match status" value="1"/>
</dbReference>
<evidence type="ECO:0000256" key="4">
    <source>
        <dbReference type="ARBA" id="ARBA00022989"/>
    </source>
</evidence>
<accession>A0AAP0J0J0</accession>
<keyword evidence="4 6" id="KW-1133">Transmembrane helix</keyword>
<sequence>MFLSYCMVFGMSLMSSPSWRLMLGVLSAPSLLYFLLTVFYLPESPRWLVSKGKMLEAKKVLQRIRGREDVSGKMALLVEGLGVGGETSIEEYIIGPADDMDNNQEDDDKDKIKLYGPEAGLSCGMLTLSQML</sequence>
<dbReference type="EMBL" id="JBBNAG010000006">
    <property type="protein sequence ID" value="KAK9125382.1"/>
    <property type="molecule type" value="Genomic_DNA"/>
</dbReference>
<gene>
    <name evidence="7" type="ORF">Scep_014228</name>
</gene>
<protein>
    <submittedName>
        <fullName evidence="7">Uncharacterized protein</fullName>
    </submittedName>
</protein>
<evidence type="ECO:0000256" key="1">
    <source>
        <dbReference type="ARBA" id="ARBA00004370"/>
    </source>
</evidence>
<reference evidence="7 8" key="1">
    <citation type="submission" date="2024-01" db="EMBL/GenBank/DDBJ databases">
        <title>Genome assemblies of Stephania.</title>
        <authorList>
            <person name="Yang L."/>
        </authorList>
    </citation>
    <scope>NUCLEOTIDE SEQUENCE [LARGE SCALE GENOMIC DNA]</scope>
    <source>
        <strain evidence="7">JXDWG</strain>
        <tissue evidence="7">Leaf</tissue>
    </source>
</reference>
<dbReference type="PANTHER" id="PTHR48020">
    <property type="entry name" value="PROTON MYO-INOSITOL COTRANSPORTER"/>
    <property type="match status" value="1"/>
</dbReference>
<evidence type="ECO:0000256" key="3">
    <source>
        <dbReference type="ARBA" id="ARBA00022692"/>
    </source>
</evidence>
<keyword evidence="5 6" id="KW-0472">Membrane</keyword>
<dbReference type="PANTHER" id="PTHR48020:SF35">
    <property type="entry name" value="SUGAR TRANSPORTER"/>
    <property type="match status" value="1"/>
</dbReference>
<organism evidence="7 8">
    <name type="scientific">Stephania cephalantha</name>
    <dbReference type="NCBI Taxonomy" id="152367"/>
    <lineage>
        <taxon>Eukaryota</taxon>
        <taxon>Viridiplantae</taxon>
        <taxon>Streptophyta</taxon>
        <taxon>Embryophyta</taxon>
        <taxon>Tracheophyta</taxon>
        <taxon>Spermatophyta</taxon>
        <taxon>Magnoliopsida</taxon>
        <taxon>Ranunculales</taxon>
        <taxon>Menispermaceae</taxon>
        <taxon>Menispermoideae</taxon>
        <taxon>Cissampelideae</taxon>
        <taxon>Stephania</taxon>
    </lineage>
</organism>
<dbReference type="InterPro" id="IPR050814">
    <property type="entry name" value="Myo-inositol_Transporter"/>
</dbReference>
<feature type="transmembrane region" description="Helical" evidence="6">
    <location>
        <begin position="20"/>
        <end position="41"/>
    </location>
</feature>
<keyword evidence="2" id="KW-0813">Transport</keyword>
<comment type="caution">
    <text evidence="7">The sequence shown here is derived from an EMBL/GenBank/DDBJ whole genome shotgun (WGS) entry which is preliminary data.</text>
</comment>
<dbReference type="InterPro" id="IPR005828">
    <property type="entry name" value="MFS_sugar_transport-like"/>
</dbReference>
<comment type="subcellular location">
    <subcellularLocation>
        <location evidence="1">Membrane</location>
    </subcellularLocation>
</comment>
<keyword evidence="8" id="KW-1185">Reference proteome</keyword>
<keyword evidence="3 6" id="KW-0812">Transmembrane</keyword>
<dbReference type="Pfam" id="PF00083">
    <property type="entry name" value="Sugar_tr"/>
    <property type="match status" value="1"/>
</dbReference>
<dbReference type="Gene3D" id="1.20.1250.20">
    <property type="entry name" value="MFS general substrate transporter like domains"/>
    <property type="match status" value="1"/>
</dbReference>
<dbReference type="Proteomes" id="UP001419268">
    <property type="component" value="Unassembled WGS sequence"/>
</dbReference>
<evidence type="ECO:0000256" key="2">
    <source>
        <dbReference type="ARBA" id="ARBA00022448"/>
    </source>
</evidence>
<dbReference type="GO" id="GO:0016020">
    <property type="term" value="C:membrane"/>
    <property type="evidence" value="ECO:0007669"/>
    <property type="project" value="UniProtKB-SubCell"/>
</dbReference>
<evidence type="ECO:0000313" key="8">
    <source>
        <dbReference type="Proteomes" id="UP001419268"/>
    </source>
</evidence>
<evidence type="ECO:0000256" key="6">
    <source>
        <dbReference type="SAM" id="Phobius"/>
    </source>
</evidence>
<name>A0AAP0J0J0_9MAGN</name>
<dbReference type="InterPro" id="IPR036259">
    <property type="entry name" value="MFS_trans_sf"/>
</dbReference>
<dbReference type="GO" id="GO:0022857">
    <property type="term" value="F:transmembrane transporter activity"/>
    <property type="evidence" value="ECO:0007669"/>
    <property type="project" value="InterPro"/>
</dbReference>
<dbReference type="AlphaFoldDB" id="A0AAP0J0J0"/>
<evidence type="ECO:0000256" key="5">
    <source>
        <dbReference type="ARBA" id="ARBA00023136"/>
    </source>
</evidence>